<feature type="compositionally biased region" description="Polar residues" evidence="2">
    <location>
        <begin position="114"/>
        <end position="131"/>
    </location>
</feature>
<feature type="region of interest" description="Disordered" evidence="2">
    <location>
        <begin position="461"/>
        <end position="492"/>
    </location>
</feature>
<feature type="coiled-coil region" evidence="1">
    <location>
        <begin position="842"/>
        <end position="926"/>
    </location>
</feature>
<feature type="coiled-coil region" evidence="1">
    <location>
        <begin position="245"/>
        <end position="370"/>
    </location>
</feature>
<dbReference type="Proteomes" id="UP000242188">
    <property type="component" value="Unassembled WGS sequence"/>
</dbReference>
<dbReference type="Pfam" id="PF16026">
    <property type="entry name" value="MIEAP"/>
    <property type="match status" value="1"/>
</dbReference>
<sequence length="1155" mass="133152">MTINSQRLFEIQERLEKLLTEKKVLNSKIVADSFKNFQVQVTKIRNRQPADIKPAIRRLESSLKTEGAYKNVKAGFEGIKLEITEVVDRSEYVTDKPPTILTSPTKVPVKTRDSPQASKKPTPRATTVTLSHQRDRGKRQAMPGIQRPVIKEEPISLSPRTTQTKTPALEQKDKDGNVLYHQDILSLNKTISKLFNHLAIDKPGTTDPPAAKGQQPAKGQQKMTPSSQNISVAGKVLKPSSKRDVEDIQELINKLKLFEQELQRKRTQEHEEIQALQSELQKLKSQLKEQNGQLQRIRGTHMIANKAKGKHVELLEERHLTEKKDIEEKLHELEKNIKRNLEVTRENDQIEETKQDLFKLKIEIEKLHRLADPTAATNDDLITRKGRTRLKMTDEDYDISDILHKMAVVRNEMQGLKDSKVALQRHVKELDGRDSSFGEIEKELETFYTDAISDLSAMDRESNLNGGNENLRRKYTQEPSSSSASPKTKMRKLHTLYLNKRKKLEDADKSLRQSHQEFDLTKARLVKLIDSVDKVYSDASLDTSTQPSSQRNRNRVGLELSSLSDRSEQDDESKVYDLAMMRVSELAVWTKKYDSMLQQNDKGMKDYKNDLKVLQRHVDRLHEEVASTATRSLSDLNATESADVNAVSESNQDIVRKLIQVEKEMRFALDEHIKLKGKLREFQNTDNVLADVVMETEELCRHLQVDIKDSGDAGAKVKTNLTECRMALRKLKEQEVEKLRDVEELRKDSNKLMAEVHKLYLFTDYGVESLESHEDRETDSTDKRNVSKFHDATKQLVAIHERFTVIRSMKAALQIALNDLEKHASSSQSDAKDQMMKLNMKITVREQELKDQHSEVNRLRDEAKHDKTEISRLQLEVNDRFKSTLTVSDEEKVYLRNKIDDVQRRLDIAEKNLNEAMKEKYNLLTRLSVMAGARLTDDNPAIFDLSDPYRPTKLAEMFSRLYDDEWTNAYETLMNQFSLEETEAIQQLLSVVMGSFTFCDVTARSQMIDVHKVLFMLHQSETSKTKVEEKTQQLSAEDRKQIRDLRKWCAPQATDTVVQLYIKDATDMKWTKEQIDACEPYINKCVSLCWLMNVQSPPVYMSRDVESGDPFDETKHKHYTRKGTVVDFLVWPTLQLTKEGAVLRKGVVQTRRQNE</sequence>
<dbReference type="OrthoDB" id="6082431at2759"/>
<evidence type="ECO:0000313" key="5">
    <source>
        <dbReference type="Proteomes" id="UP000242188"/>
    </source>
</evidence>
<feature type="compositionally biased region" description="Polar residues" evidence="2">
    <location>
        <begin position="540"/>
        <end position="551"/>
    </location>
</feature>
<feature type="region of interest" description="Disordered" evidence="2">
    <location>
        <begin position="97"/>
        <end position="141"/>
    </location>
</feature>
<evidence type="ECO:0000256" key="2">
    <source>
        <dbReference type="SAM" id="MobiDB-lite"/>
    </source>
</evidence>
<accession>A0A210QYU9</accession>
<feature type="domain" description="Mitochondria-eating protein C-terminal" evidence="3">
    <location>
        <begin position="950"/>
        <end position="1150"/>
    </location>
</feature>
<dbReference type="InterPro" id="IPR031981">
    <property type="entry name" value="MIEAP_C"/>
</dbReference>
<comment type="caution">
    <text evidence="4">The sequence shown here is derived from an EMBL/GenBank/DDBJ whole genome shotgun (WGS) entry which is preliminary data.</text>
</comment>
<feature type="compositionally biased region" description="Polar residues" evidence="2">
    <location>
        <begin position="477"/>
        <end position="486"/>
    </location>
</feature>
<evidence type="ECO:0000259" key="3">
    <source>
        <dbReference type="Pfam" id="PF16026"/>
    </source>
</evidence>
<organism evidence="4 5">
    <name type="scientific">Mizuhopecten yessoensis</name>
    <name type="common">Japanese scallop</name>
    <name type="synonym">Patinopecten yessoensis</name>
    <dbReference type="NCBI Taxonomy" id="6573"/>
    <lineage>
        <taxon>Eukaryota</taxon>
        <taxon>Metazoa</taxon>
        <taxon>Spiralia</taxon>
        <taxon>Lophotrochozoa</taxon>
        <taxon>Mollusca</taxon>
        <taxon>Bivalvia</taxon>
        <taxon>Autobranchia</taxon>
        <taxon>Pteriomorphia</taxon>
        <taxon>Pectinida</taxon>
        <taxon>Pectinoidea</taxon>
        <taxon>Pectinidae</taxon>
        <taxon>Mizuhopecten</taxon>
    </lineage>
</organism>
<keyword evidence="1" id="KW-0175">Coiled coil</keyword>
<name>A0A210QYU9_MIZYE</name>
<proteinExistence type="predicted"/>
<gene>
    <name evidence="4" type="ORF">KP79_PYT13106</name>
</gene>
<reference evidence="4 5" key="1">
    <citation type="journal article" date="2017" name="Nat. Ecol. Evol.">
        <title>Scallop genome provides insights into evolution of bilaterian karyotype and development.</title>
        <authorList>
            <person name="Wang S."/>
            <person name="Zhang J."/>
            <person name="Jiao W."/>
            <person name="Li J."/>
            <person name="Xun X."/>
            <person name="Sun Y."/>
            <person name="Guo X."/>
            <person name="Huan P."/>
            <person name="Dong B."/>
            <person name="Zhang L."/>
            <person name="Hu X."/>
            <person name="Sun X."/>
            <person name="Wang J."/>
            <person name="Zhao C."/>
            <person name="Wang Y."/>
            <person name="Wang D."/>
            <person name="Huang X."/>
            <person name="Wang R."/>
            <person name="Lv J."/>
            <person name="Li Y."/>
            <person name="Zhang Z."/>
            <person name="Liu B."/>
            <person name="Lu W."/>
            <person name="Hui Y."/>
            <person name="Liang J."/>
            <person name="Zhou Z."/>
            <person name="Hou R."/>
            <person name="Li X."/>
            <person name="Liu Y."/>
            <person name="Li H."/>
            <person name="Ning X."/>
            <person name="Lin Y."/>
            <person name="Zhao L."/>
            <person name="Xing Q."/>
            <person name="Dou J."/>
            <person name="Li Y."/>
            <person name="Mao J."/>
            <person name="Guo H."/>
            <person name="Dou H."/>
            <person name="Li T."/>
            <person name="Mu C."/>
            <person name="Jiang W."/>
            <person name="Fu Q."/>
            <person name="Fu X."/>
            <person name="Miao Y."/>
            <person name="Liu J."/>
            <person name="Yu Q."/>
            <person name="Li R."/>
            <person name="Liao H."/>
            <person name="Li X."/>
            <person name="Kong Y."/>
            <person name="Jiang Z."/>
            <person name="Chourrout D."/>
            <person name="Li R."/>
            <person name="Bao Z."/>
        </authorList>
    </citation>
    <scope>NUCLEOTIDE SEQUENCE [LARGE SCALE GENOMIC DNA]</scope>
    <source>
        <strain evidence="4 5">PY_sf001</strain>
    </source>
</reference>
<dbReference type="AlphaFoldDB" id="A0A210QYU9"/>
<feature type="compositionally biased region" description="Low complexity" evidence="2">
    <location>
        <begin position="208"/>
        <end position="222"/>
    </location>
</feature>
<dbReference type="EMBL" id="NEDP02001185">
    <property type="protein sequence ID" value="OWF53920.1"/>
    <property type="molecule type" value="Genomic_DNA"/>
</dbReference>
<evidence type="ECO:0000256" key="1">
    <source>
        <dbReference type="SAM" id="Coils"/>
    </source>
</evidence>
<evidence type="ECO:0000313" key="4">
    <source>
        <dbReference type="EMBL" id="OWF53920.1"/>
    </source>
</evidence>
<feature type="region of interest" description="Disordered" evidence="2">
    <location>
        <begin position="202"/>
        <end position="230"/>
    </location>
</feature>
<keyword evidence="5" id="KW-1185">Reference proteome</keyword>
<feature type="region of interest" description="Disordered" evidence="2">
    <location>
        <begin position="538"/>
        <end position="571"/>
    </location>
</feature>
<protein>
    <recommendedName>
        <fullName evidence="3">Mitochondria-eating protein C-terminal domain-containing protein</fullName>
    </recommendedName>
</protein>